<proteinExistence type="predicted"/>
<sequence>MSCKSETIKTELPIPYPLYQSEQGRYFIGQTPQLNANSSTALIALVNPRCSYVNLYINAITVTNLLQDNFSAEFYVHSNQTLNTTSYLISCTNLSIVPTPHNKGIIQYQSGYDLQIYNGVPIFTRIIPQTSTLVIDGGQIIIPPGQSLLVFLQGISSVSSSLNSKSFIVAFGWWEEQICTNCKL</sequence>
<protein>
    <submittedName>
        <fullName evidence="1">Uncharacterized protein</fullName>
    </submittedName>
</protein>
<dbReference type="RefSeq" id="WP_055338022.1">
    <property type="nucleotide sequence ID" value="NZ_CDNF01000034.1"/>
</dbReference>
<name>A0A0C7G860_PARSO</name>
<accession>A0A0C7G860</accession>
<reference evidence="1 2" key="1">
    <citation type="submission" date="2015-01" db="EMBL/GenBank/DDBJ databases">
        <authorList>
            <person name="Aslett A.Martin."/>
            <person name="De Silva Nishadi"/>
        </authorList>
    </citation>
    <scope>NUCLEOTIDE SEQUENCE [LARGE SCALE GENOMIC DNA]</scope>
    <source>
        <strain evidence="1 2">R28058</strain>
    </source>
</reference>
<evidence type="ECO:0000313" key="2">
    <source>
        <dbReference type="Proteomes" id="UP000049127"/>
    </source>
</evidence>
<dbReference type="EMBL" id="CEKZ01000003">
    <property type="protein sequence ID" value="CEQ03998.1"/>
    <property type="molecule type" value="Genomic_DNA"/>
</dbReference>
<dbReference type="Proteomes" id="UP000049127">
    <property type="component" value="Unassembled WGS sequence"/>
</dbReference>
<dbReference type="InterPro" id="IPR046141">
    <property type="entry name" value="DUF6143"/>
</dbReference>
<gene>
    <name evidence="1" type="ORF">R28058_17311</name>
</gene>
<dbReference type="Pfam" id="PF19640">
    <property type="entry name" value="DUF6143"/>
    <property type="match status" value="1"/>
</dbReference>
<organism evidence="1 2">
    <name type="scientific">Paraclostridium sordellii</name>
    <name type="common">Clostridium sordellii</name>
    <dbReference type="NCBI Taxonomy" id="1505"/>
    <lineage>
        <taxon>Bacteria</taxon>
        <taxon>Bacillati</taxon>
        <taxon>Bacillota</taxon>
        <taxon>Clostridia</taxon>
        <taxon>Peptostreptococcales</taxon>
        <taxon>Peptostreptococcaceae</taxon>
        <taxon>Paraclostridium</taxon>
    </lineage>
</organism>
<dbReference type="AlphaFoldDB" id="A0A0C7G860"/>
<dbReference type="OrthoDB" id="2858798at2"/>
<evidence type="ECO:0000313" key="1">
    <source>
        <dbReference type="EMBL" id="CEQ03998.1"/>
    </source>
</evidence>